<dbReference type="GO" id="GO:0046491">
    <property type="term" value="P:L-methylmalonyl-CoA metabolic process"/>
    <property type="evidence" value="ECO:0007669"/>
    <property type="project" value="TreeGrafter"/>
</dbReference>
<dbReference type="Gene3D" id="3.10.180.10">
    <property type="entry name" value="2,3-Dihydroxybiphenyl 1,2-Dioxygenase, domain 1"/>
    <property type="match status" value="1"/>
</dbReference>
<dbReference type="Proteomes" id="UP001174909">
    <property type="component" value="Unassembled WGS sequence"/>
</dbReference>
<evidence type="ECO:0000313" key="4">
    <source>
        <dbReference type="Proteomes" id="UP001174909"/>
    </source>
</evidence>
<dbReference type="GO" id="GO:0046872">
    <property type="term" value="F:metal ion binding"/>
    <property type="evidence" value="ECO:0007669"/>
    <property type="project" value="UniProtKB-KW"/>
</dbReference>
<protein>
    <submittedName>
        <fullName evidence="3">Methylmalonyl-CoA epimerase</fullName>
    </submittedName>
</protein>
<comment type="caution">
    <text evidence="3">The sequence shown here is derived from an EMBL/GenBank/DDBJ whole genome shotgun (WGS) entry which is preliminary data.</text>
</comment>
<dbReference type="SUPFAM" id="SSF54593">
    <property type="entry name" value="Glyoxalase/Bleomycin resistance protein/Dihydroxybiphenyl dioxygenase"/>
    <property type="match status" value="1"/>
</dbReference>
<dbReference type="EMBL" id="CASHTH010001184">
    <property type="protein sequence ID" value="CAI8012469.1"/>
    <property type="molecule type" value="Genomic_DNA"/>
</dbReference>
<dbReference type="Pfam" id="PF13669">
    <property type="entry name" value="Glyoxalase_4"/>
    <property type="match status" value="1"/>
</dbReference>
<dbReference type="GO" id="GO:0004493">
    <property type="term" value="F:methylmalonyl-CoA epimerase activity"/>
    <property type="evidence" value="ECO:0007669"/>
    <property type="project" value="TreeGrafter"/>
</dbReference>
<dbReference type="InterPro" id="IPR051785">
    <property type="entry name" value="MMCE/EMCE_epimerase"/>
</dbReference>
<feature type="domain" description="VOC" evidence="2">
    <location>
        <begin position="1"/>
        <end position="102"/>
    </location>
</feature>
<evidence type="ECO:0000259" key="2">
    <source>
        <dbReference type="PROSITE" id="PS51819"/>
    </source>
</evidence>
<dbReference type="PANTHER" id="PTHR43048">
    <property type="entry name" value="METHYLMALONYL-COA EPIMERASE"/>
    <property type="match status" value="1"/>
</dbReference>
<reference evidence="3" key="1">
    <citation type="submission" date="2023-03" db="EMBL/GenBank/DDBJ databases">
        <authorList>
            <person name="Steffen K."/>
            <person name="Cardenas P."/>
        </authorList>
    </citation>
    <scope>NUCLEOTIDE SEQUENCE</scope>
</reference>
<organism evidence="3 4">
    <name type="scientific">Geodia barretti</name>
    <name type="common">Barrett's horny sponge</name>
    <dbReference type="NCBI Taxonomy" id="519541"/>
    <lineage>
        <taxon>Eukaryota</taxon>
        <taxon>Metazoa</taxon>
        <taxon>Porifera</taxon>
        <taxon>Demospongiae</taxon>
        <taxon>Heteroscleromorpha</taxon>
        <taxon>Tetractinellida</taxon>
        <taxon>Astrophorina</taxon>
        <taxon>Geodiidae</taxon>
        <taxon>Geodia</taxon>
    </lineage>
</organism>
<keyword evidence="4" id="KW-1185">Reference proteome</keyword>
<dbReference type="AlphaFoldDB" id="A0AA35RJV3"/>
<keyword evidence="1" id="KW-0479">Metal-binding</keyword>
<dbReference type="InterPro" id="IPR037523">
    <property type="entry name" value="VOC_core"/>
</dbReference>
<evidence type="ECO:0000256" key="1">
    <source>
        <dbReference type="ARBA" id="ARBA00022723"/>
    </source>
</evidence>
<sequence>MAEVKRLGDQGIRGALVQVGQTRLELMEPTAADTTIGRFIERRGEGLHHLAFYVSDLPGKIQIVDELGLQLIDHEPREGLSGDIAFIHPRSVFGILTELVERPNESVS</sequence>
<dbReference type="PROSITE" id="PS51819">
    <property type="entry name" value="VOC"/>
    <property type="match status" value="1"/>
</dbReference>
<name>A0AA35RJV3_GEOBA</name>
<proteinExistence type="predicted"/>
<accession>A0AA35RJV3</accession>
<gene>
    <name evidence="3" type="ORF">GBAR_LOCUS7999</name>
</gene>
<dbReference type="PANTHER" id="PTHR43048:SF3">
    <property type="entry name" value="METHYLMALONYL-COA EPIMERASE, MITOCHONDRIAL"/>
    <property type="match status" value="1"/>
</dbReference>
<dbReference type="InterPro" id="IPR029068">
    <property type="entry name" value="Glyas_Bleomycin-R_OHBP_Dase"/>
</dbReference>
<evidence type="ECO:0000313" key="3">
    <source>
        <dbReference type="EMBL" id="CAI8012469.1"/>
    </source>
</evidence>